<reference evidence="2 3" key="1">
    <citation type="journal article" date="2020" name="ISME J.">
        <title>Comparative genomics reveals insights into cyanobacterial evolution and habitat adaptation.</title>
        <authorList>
            <person name="Chen M.Y."/>
            <person name="Teng W.K."/>
            <person name="Zhao L."/>
            <person name="Hu C.X."/>
            <person name="Zhou Y.K."/>
            <person name="Han B.P."/>
            <person name="Song L.R."/>
            <person name="Shu W.S."/>
        </authorList>
    </citation>
    <scope>NUCLEOTIDE SEQUENCE [LARGE SCALE GENOMIC DNA]</scope>
    <source>
        <strain evidence="2 3">FACHB-1040</strain>
    </source>
</reference>
<evidence type="ECO:0000313" key="2">
    <source>
        <dbReference type="EMBL" id="MBD2281418.1"/>
    </source>
</evidence>
<evidence type="ECO:0000313" key="3">
    <source>
        <dbReference type="Proteomes" id="UP000606721"/>
    </source>
</evidence>
<keyword evidence="3" id="KW-1185">Reference proteome</keyword>
<organism evidence="2 3">
    <name type="scientific">Aphanizomenon flos-aquae FACHB-1040</name>
    <dbReference type="NCBI Taxonomy" id="2692887"/>
    <lineage>
        <taxon>Bacteria</taxon>
        <taxon>Bacillati</taxon>
        <taxon>Cyanobacteriota</taxon>
        <taxon>Cyanophyceae</taxon>
        <taxon>Nostocales</taxon>
        <taxon>Aphanizomenonaceae</taxon>
        <taxon>Aphanizomenon</taxon>
    </lineage>
</organism>
<dbReference type="RefSeq" id="WP_168636772.1">
    <property type="nucleotide sequence ID" value="NZ_JACJQT010000117.1"/>
</dbReference>
<gene>
    <name evidence="2" type="ORF">H6F99_25040</name>
</gene>
<protein>
    <submittedName>
        <fullName evidence="2">Uncharacterized protein</fullName>
    </submittedName>
</protein>
<evidence type="ECO:0000256" key="1">
    <source>
        <dbReference type="SAM" id="SignalP"/>
    </source>
</evidence>
<keyword evidence="1" id="KW-0732">Signal</keyword>
<dbReference type="Proteomes" id="UP000606721">
    <property type="component" value="Unassembled WGS sequence"/>
</dbReference>
<feature type="chain" id="PRO_5047445867" evidence="1">
    <location>
        <begin position="22"/>
        <end position="143"/>
    </location>
</feature>
<accession>A0ABR8C4D6</accession>
<dbReference type="EMBL" id="JACJQT010000117">
    <property type="protein sequence ID" value="MBD2281418.1"/>
    <property type="molecule type" value="Genomic_DNA"/>
</dbReference>
<comment type="caution">
    <text evidence="2">The sequence shown here is derived from an EMBL/GenBank/DDBJ whole genome shotgun (WGS) entry which is preliminary data.</text>
</comment>
<name>A0ABR8C4D6_APHFL</name>
<proteinExistence type="predicted"/>
<sequence length="143" mass="16081">MMQVQGIAISLVLGLSLPIVADVSVQSQAVANLAFPEGEFFDVQGQPRNWHLTLWQAKGQYYYKNLNLKTGKKLCLIGAKASGTQARPVFTWTNAKYKYRVSWQIVQPELVRLEVIDPSGKAILNQFLVREPGEFEDPNARKC</sequence>
<feature type="signal peptide" evidence="1">
    <location>
        <begin position="1"/>
        <end position="21"/>
    </location>
</feature>